<dbReference type="Pfam" id="PF17937">
    <property type="entry name" value="TetR_C_28"/>
    <property type="match status" value="1"/>
</dbReference>
<feature type="domain" description="HTH tetR-type" evidence="5">
    <location>
        <begin position="13"/>
        <end position="73"/>
    </location>
</feature>
<proteinExistence type="predicted"/>
<feature type="DNA-binding region" description="H-T-H motif" evidence="4">
    <location>
        <begin position="36"/>
        <end position="55"/>
    </location>
</feature>
<sequence>MVFVRVRRAVARQGNRERILEAARHVLQTSGVTALTFDAIASIAEVTRAGVIYHFPSRSQLILALHEHLATRFEDRLEEELGRGHGRASEGERLRAYIRACAGITSRAELLFMLDGATDPEASTIWSELHARWVPSAEAIEAGPARLRAFLVRLAADGLWMYEASTGESLTPAQRRTAADALTDLLADP</sequence>
<evidence type="ECO:0000256" key="1">
    <source>
        <dbReference type="ARBA" id="ARBA00023015"/>
    </source>
</evidence>
<accession>A0A934UVU3</accession>
<dbReference type="EMBL" id="JAEHOH010000017">
    <property type="protein sequence ID" value="MBK0419856.1"/>
    <property type="molecule type" value="Genomic_DNA"/>
</dbReference>
<dbReference type="Gene3D" id="1.10.357.10">
    <property type="entry name" value="Tetracycline Repressor, domain 2"/>
    <property type="match status" value="1"/>
</dbReference>
<dbReference type="InterPro" id="IPR041479">
    <property type="entry name" value="TetR_CgmR_C"/>
</dbReference>
<evidence type="ECO:0000256" key="3">
    <source>
        <dbReference type="ARBA" id="ARBA00023163"/>
    </source>
</evidence>
<gene>
    <name evidence="6" type="ORF">JD276_12505</name>
</gene>
<evidence type="ECO:0000313" key="7">
    <source>
        <dbReference type="Proteomes" id="UP000608530"/>
    </source>
</evidence>
<protein>
    <submittedName>
        <fullName evidence="6">TetR family transcriptional regulator</fullName>
    </submittedName>
</protein>
<dbReference type="AlphaFoldDB" id="A0A934UVU3"/>
<comment type="caution">
    <text evidence="6">The sequence shown here is derived from an EMBL/GenBank/DDBJ whole genome shotgun (WGS) entry which is preliminary data.</text>
</comment>
<keyword evidence="1" id="KW-0805">Transcription regulation</keyword>
<name>A0A934UVU3_9MICO</name>
<dbReference type="SUPFAM" id="SSF48498">
    <property type="entry name" value="Tetracyclin repressor-like, C-terminal domain"/>
    <property type="match status" value="1"/>
</dbReference>
<keyword evidence="2 4" id="KW-0238">DNA-binding</keyword>
<dbReference type="InterPro" id="IPR050109">
    <property type="entry name" value="HTH-type_TetR-like_transc_reg"/>
</dbReference>
<dbReference type="PROSITE" id="PS50977">
    <property type="entry name" value="HTH_TETR_2"/>
    <property type="match status" value="1"/>
</dbReference>
<dbReference type="InterPro" id="IPR001647">
    <property type="entry name" value="HTH_TetR"/>
</dbReference>
<dbReference type="PRINTS" id="PR00455">
    <property type="entry name" value="HTHTETR"/>
</dbReference>
<dbReference type="GO" id="GO:0000976">
    <property type="term" value="F:transcription cis-regulatory region binding"/>
    <property type="evidence" value="ECO:0007669"/>
    <property type="project" value="TreeGrafter"/>
</dbReference>
<organism evidence="6 7">
    <name type="scientific">Leucobacter chromiisoli</name>
    <dbReference type="NCBI Taxonomy" id="2796471"/>
    <lineage>
        <taxon>Bacteria</taxon>
        <taxon>Bacillati</taxon>
        <taxon>Actinomycetota</taxon>
        <taxon>Actinomycetes</taxon>
        <taxon>Micrococcales</taxon>
        <taxon>Microbacteriaceae</taxon>
        <taxon>Leucobacter</taxon>
    </lineage>
</organism>
<dbReference type="PANTHER" id="PTHR30055:SF234">
    <property type="entry name" value="HTH-TYPE TRANSCRIPTIONAL REGULATOR BETI"/>
    <property type="match status" value="1"/>
</dbReference>
<evidence type="ECO:0000259" key="5">
    <source>
        <dbReference type="PROSITE" id="PS50977"/>
    </source>
</evidence>
<dbReference type="InterPro" id="IPR009057">
    <property type="entry name" value="Homeodomain-like_sf"/>
</dbReference>
<dbReference type="Pfam" id="PF00440">
    <property type="entry name" value="TetR_N"/>
    <property type="match status" value="1"/>
</dbReference>
<evidence type="ECO:0000256" key="4">
    <source>
        <dbReference type="PROSITE-ProRule" id="PRU00335"/>
    </source>
</evidence>
<dbReference type="GO" id="GO:0003700">
    <property type="term" value="F:DNA-binding transcription factor activity"/>
    <property type="evidence" value="ECO:0007669"/>
    <property type="project" value="TreeGrafter"/>
</dbReference>
<dbReference type="Proteomes" id="UP000608530">
    <property type="component" value="Unassembled WGS sequence"/>
</dbReference>
<evidence type="ECO:0000313" key="6">
    <source>
        <dbReference type="EMBL" id="MBK0419856.1"/>
    </source>
</evidence>
<dbReference type="InterPro" id="IPR036271">
    <property type="entry name" value="Tet_transcr_reg_TetR-rel_C_sf"/>
</dbReference>
<keyword evidence="3" id="KW-0804">Transcription</keyword>
<evidence type="ECO:0000256" key="2">
    <source>
        <dbReference type="ARBA" id="ARBA00023125"/>
    </source>
</evidence>
<dbReference type="PANTHER" id="PTHR30055">
    <property type="entry name" value="HTH-TYPE TRANSCRIPTIONAL REGULATOR RUTR"/>
    <property type="match status" value="1"/>
</dbReference>
<reference evidence="6" key="1">
    <citation type="submission" date="2020-12" db="EMBL/GenBank/DDBJ databases">
        <title>Leucobacter sp. CAS1, isolated from Chromium sludge.</title>
        <authorList>
            <person name="Xu Z."/>
        </authorList>
    </citation>
    <scope>NUCLEOTIDE SEQUENCE</scope>
    <source>
        <strain evidence="6">CSA1</strain>
    </source>
</reference>
<dbReference type="SUPFAM" id="SSF46689">
    <property type="entry name" value="Homeodomain-like"/>
    <property type="match status" value="1"/>
</dbReference>
<keyword evidence="7" id="KW-1185">Reference proteome</keyword>